<dbReference type="EMBL" id="AMXF01000008">
    <property type="protein sequence ID" value="ENO98638.1"/>
    <property type="molecule type" value="Genomic_DNA"/>
</dbReference>
<keyword evidence="2" id="KW-1185">Reference proteome</keyword>
<evidence type="ECO:0000313" key="1">
    <source>
        <dbReference type="EMBL" id="ENO98638.1"/>
    </source>
</evidence>
<name>N6ZW94_9RHOO</name>
<gene>
    <name evidence="1" type="ORF">C667_02998</name>
</gene>
<reference evidence="1 2" key="1">
    <citation type="submission" date="2012-09" db="EMBL/GenBank/DDBJ databases">
        <title>Draft Genome Sequences of 6 Strains from Genus Thauera.</title>
        <authorList>
            <person name="Liu B."/>
            <person name="Shapleigh J.P."/>
            <person name="Frostegard A.H."/>
        </authorList>
    </citation>
    <scope>NUCLEOTIDE SEQUENCE [LARGE SCALE GENOMIC DNA]</scope>
    <source>
        <strain evidence="1 2">B4P</strain>
    </source>
</reference>
<evidence type="ECO:0008006" key="3">
    <source>
        <dbReference type="Google" id="ProtNLM"/>
    </source>
</evidence>
<dbReference type="PIRSF" id="PIRSF007056">
    <property type="entry name" value="UCP007056"/>
    <property type="match status" value="1"/>
</dbReference>
<dbReference type="Gene3D" id="3.30.420.240">
    <property type="match status" value="1"/>
</dbReference>
<protein>
    <recommendedName>
        <fullName evidence="3">Mu-like prophage FluMu protein gp28</fullName>
    </recommendedName>
</protein>
<proteinExistence type="predicted"/>
<accession>N6ZW94</accession>
<dbReference type="Proteomes" id="UP000013047">
    <property type="component" value="Unassembled WGS sequence"/>
</dbReference>
<comment type="caution">
    <text evidence="1">The sequence shown here is derived from an EMBL/GenBank/DDBJ whole genome shotgun (WGS) entry which is preliminary data.</text>
</comment>
<sequence>MNELRPRADTVRIVEWEELPESVKQIPADMNPLADGVLMKHQAEWCAIEASLKAASKGRRTGITFAEALDDTLTASSRKSAGGDNVYYIPDAKEKGLEFIGYCAHFARVIAEAQSMGISRIEEFLFEDQRDDGSTQMISAFRIRFSSGFSIVALSSRPASIRGLQGIVVIDEAAFHQNVQAVLDAATALLIWGGKIRVISTHNGRSNPFNQLCQDIEKGRYGSDAKVYTATFDDAVRNGLYERVCMMRGWSPSPEAKKAWYAKIRHAYGPRQAAMREELDAIPRDGGGVAIPGVWIDRAMKGDRPVLRLTLDDDFVRKTEFERDLVAAMWVKVFMKPLIARLDPNLQTVFGMDFARHRNFTVITPAQITQSLSRFVPFVIELHNVPSRQQERILWALIELLGPMFRGGAMDATGPGLTLAEYTADRYGHDCIHQVVLNVKWYAEYMPKMVQRFEDDDYDLPRDANVEEDLRAIENVDGIPRVLPVNTKDLKEPELYRHGDFAVSLVLTEYAALNMAAPIEVTSDGPRGADIQGFLHG</sequence>
<dbReference type="RefSeq" id="WP_004356671.1">
    <property type="nucleotide sequence ID" value="NZ_AMXF01000008.1"/>
</dbReference>
<dbReference type="AlphaFoldDB" id="N6ZW94"/>
<dbReference type="InterPro" id="IPR012036">
    <property type="entry name" value="Phage_Mu_Gp28"/>
</dbReference>
<dbReference type="OrthoDB" id="5827905at2"/>
<evidence type="ECO:0000313" key="2">
    <source>
        <dbReference type="Proteomes" id="UP000013047"/>
    </source>
</evidence>
<dbReference type="InterPro" id="IPR027417">
    <property type="entry name" value="P-loop_NTPase"/>
</dbReference>
<dbReference type="Gene3D" id="3.40.50.300">
    <property type="entry name" value="P-loop containing nucleotide triphosphate hydrolases"/>
    <property type="match status" value="1"/>
</dbReference>
<organism evidence="1 2">
    <name type="scientific">Thauera phenylacetica B4P</name>
    <dbReference type="NCBI Taxonomy" id="1234382"/>
    <lineage>
        <taxon>Bacteria</taxon>
        <taxon>Pseudomonadati</taxon>
        <taxon>Pseudomonadota</taxon>
        <taxon>Betaproteobacteria</taxon>
        <taxon>Rhodocyclales</taxon>
        <taxon>Zoogloeaceae</taxon>
        <taxon>Thauera</taxon>
    </lineage>
</organism>